<evidence type="ECO:0008006" key="2">
    <source>
        <dbReference type="Google" id="ProtNLM"/>
    </source>
</evidence>
<organism evidence="1">
    <name type="scientific">Streptomyces haneummycinicus</name>
    <dbReference type="NCBI Taxonomy" id="3074435"/>
    <lineage>
        <taxon>Bacteria</taxon>
        <taxon>Bacillati</taxon>
        <taxon>Actinomycetota</taxon>
        <taxon>Actinomycetes</taxon>
        <taxon>Kitasatosporales</taxon>
        <taxon>Streptomycetaceae</taxon>
        <taxon>Streptomyces</taxon>
    </lineage>
</organism>
<proteinExistence type="predicted"/>
<evidence type="ECO:0000313" key="1">
    <source>
        <dbReference type="EMBL" id="BFO18925.1"/>
    </source>
</evidence>
<reference evidence="1" key="1">
    <citation type="submission" date="2024-06" db="EMBL/GenBank/DDBJ databases">
        <authorList>
            <consortium name="consrtm"/>
            <person name="Uemura M."/>
            <person name="Terahara T."/>
        </authorList>
    </citation>
    <scope>NUCLEOTIDE SEQUENCE</scope>
    <source>
        <strain evidence="1">KM77-8</strain>
    </source>
</reference>
<protein>
    <recommendedName>
        <fullName evidence="2">Iron-containing redox enzyme family protein</fullName>
    </recommendedName>
</protein>
<sequence>MYGDDLQLALYLCYELHYRGFADAADLEWDPGLLGVRAALEERFLAALRADARRHDGVEEAFAGILVEPVDGTGVSHFLRDEGELWQLREYAAQRSLYHLKEADPHAWVLPRLWGAPRRRWRRWSSTSSAAAAPTACTPACSPA</sequence>
<accession>A0AAT9HPC8</accession>
<gene>
    <name evidence="1" type="ORF">SHKM778_53130</name>
</gene>
<dbReference type="EMBL" id="AP035768">
    <property type="protein sequence ID" value="BFO18925.1"/>
    <property type="molecule type" value="Genomic_DNA"/>
</dbReference>
<dbReference type="AlphaFoldDB" id="A0AAT9HPC8"/>
<reference evidence="1" key="2">
    <citation type="submission" date="2024-07" db="EMBL/GenBank/DDBJ databases">
        <title>Streptomyces haneummycinica sp. nov., a new antibiotic-producing actinobacterium isolated from marine sediment.</title>
        <authorList>
            <person name="Uemura M."/>
            <person name="Hamada M."/>
            <person name="Hirano S."/>
            <person name="Kobayashi K."/>
            <person name="Ohshiro T."/>
            <person name="Kobayashi T."/>
            <person name="Terahara T."/>
        </authorList>
    </citation>
    <scope>NUCLEOTIDE SEQUENCE</scope>
    <source>
        <strain evidence="1">KM77-8</strain>
    </source>
</reference>
<name>A0AAT9HPC8_9ACTN</name>